<protein>
    <submittedName>
        <fullName evidence="2">Uncharacterized protein</fullName>
    </submittedName>
</protein>
<dbReference type="Proteomes" id="UP000541558">
    <property type="component" value="Unassembled WGS sequence"/>
</dbReference>
<reference evidence="2 3" key="1">
    <citation type="journal article" date="2020" name="ISME J.">
        <title>Uncovering the hidden diversity of litter-decomposition mechanisms in mushroom-forming fungi.</title>
        <authorList>
            <person name="Floudas D."/>
            <person name="Bentzer J."/>
            <person name="Ahren D."/>
            <person name="Johansson T."/>
            <person name="Persson P."/>
            <person name="Tunlid A."/>
        </authorList>
    </citation>
    <scope>NUCLEOTIDE SEQUENCE [LARGE SCALE GENOMIC DNA]</scope>
    <source>
        <strain evidence="2 3">CBS 175.51</strain>
    </source>
</reference>
<sequence length="95" mass="9873">MEEGMPFGDEGVEDVLASHPCTPSRMTTTTTTYEAVNELVVGGRDDPDVLVDATNTTAPDDASYARPTVSKPPDIEEDDTNTSGTSSGIDVGHGG</sequence>
<accession>A0A8H5C040</accession>
<dbReference type="AlphaFoldDB" id="A0A8H5C040"/>
<evidence type="ECO:0000256" key="1">
    <source>
        <dbReference type="SAM" id="MobiDB-lite"/>
    </source>
</evidence>
<proteinExistence type="predicted"/>
<name>A0A8H5C040_9AGAR</name>
<feature type="region of interest" description="Disordered" evidence="1">
    <location>
        <begin position="1"/>
        <end position="28"/>
    </location>
</feature>
<dbReference type="EMBL" id="JAACJK010000110">
    <property type="protein sequence ID" value="KAF5332481.1"/>
    <property type="molecule type" value="Genomic_DNA"/>
</dbReference>
<keyword evidence="3" id="KW-1185">Reference proteome</keyword>
<gene>
    <name evidence="2" type="ORF">D9611_005332</name>
</gene>
<feature type="region of interest" description="Disordered" evidence="1">
    <location>
        <begin position="44"/>
        <end position="95"/>
    </location>
</feature>
<comment type="caution">
    <text evidence="2">The sequence shown here is derived from an EMBL/GenBank/DDBJ whole genome shotgun (WGS) entry which is preliminary data.</text>
</comment>
<evidence type="ECO:0000313" key="2">
    <source>
        <dbReference type="EMBL" id="KAF5332481.1"/>
    </source>
</evidence>
<evidence type="ECO:0000313" key="3">
    <source>
        <dbReference type="Proteomes" id="UP000541558"/>
    </source>
</evidence>
<organism evidence="2 3">
    <name type="scientific">Ephemerocybe angulata</name>
    <dbReference type="NCBI Taxonomy" id="980116"/>
    <lineage>
        <taxon>Eukaryota</taxon>
        <taxon>Fungi</taxon>
        <taxon>Dikarya</taxon>
        <taxon>Basidiomycota</taxon>
        <taxon>Agaricomycotina</taxon>
        <taxon>Agaricomycetes</taxon>
        <taxon>Agaricomycetidae</taxon>
        <taxon>Agaricales</taxon>
        <taxon>Agaricineae</taxon>
        <taxon>Psathyrellaceae</taxon>
        <taxon>Ephemerocybe</taxon>
    </lineage>
</organism>